<feature type="transmembrane region" description="Helical" evidence="1">
    <location>
        <begin position="33"/>
        <end position="63"/>
    </location>
</feature>
<gene>
    <name evidence="2" type="ORF">C7451_11123</name>
</gene>
<keyword evidence="3" id="KW-1185">Reference proteome</keyword>
<dbReference type="InterPro" id="IPR009305">
    <property type="entry name" value="Mpo1-like"/>
</dbReference>
<proteinExistence type="predicted"/>
<comment type="caution">
    <text evidence="2">The sequence shown here is derived from an EMBL/GenBank/DDBJ whole genome shotgun (WGS) entry which is preliminary data.</text>
</comment>
<organism evidence="2 3">
    <name type="scientific">Blastomonas natatoria</name>
    <dbReference type="NCBI Taxonomy" id="34015"/>
    <lineage>
        <taxon>Bacteria</taxon>
        <taxon>Pseudomonadati</taxon>
        <taxon>Pseudomonadota</taxon>
        <taxon>Alphaproteobacteria</taxon>
        <taxon>Sphingomonadales</taxon>
        <taxon>Sphingomonadaceae</taxon>
        <taxon>Blastomonas</taxon>
    </lineage>
</organism>
<evidence type="ECO:0000313" key="2">
    <source>
        <dbReference type="EMBL" id="PXW72902.1"/>
    </source>
</evidence>
<dbReference type="PANTHER" id="PTHR34205:SF2">
    <property type="entry name" value="DUF962 DOMAIN-CONTAINING PROTEIN"/>
    <property type="match status" value="1"/>
</dbReference>
<dbReference type="Proteomes" id="UP000248014">
    <property type="component" value="Unassembled WGS sequence"/>
</dbReference>
<dbReference type="PANTHER" id="PTHR34205">
    <property type="entry name" value="TRANSMEMBRANE PROTEIN"/>
    <property type="match status" value="1"/>
</dbReference>
<dbReference type="RefSeq" id="WP_110299600.1">
    <property type="nucleotide sequence ID" value="NZ_QJJM01000011.1"/>
</dbReference>
<keyword evidence="1" id="KW-0472">Membrane</keyword>
<evidence type="ECO:0000256" key="1">
    <source>
        <dbReference type="SAM" id="Phobius"/>
    </source>
</evidence>
<evidence type="ECO:0000313" key="3">
    <source>
        <dbReference type="Proteomes" id="UP000248014"/>
    </source>
</evidence>
<protein>
    <recommendedName>
        <fullName evidence="4">DUF962 domain-containing protein</fullName>
    </recommendedName>
</protein>
<keyword evidence="1" id="KW-1133">Transmembrane helix</keyword>
<name>A0A2V3UUB4_9SPHN</name>
<evidence type="ECO:0008006" key="4">
    <source>
        <dbReference type="Google" id="ProtNLM"/>
    </source>
</evidence>
<dbReference type="EMBL" id="QJJM01000011">
    <property type="protein sequence ID" value="PXW72902.1"/>
    <property type="molecule type" value="Genomic_DNA"/>
</dbReference>
<dbReference type="OrthoDB" id="7356072at2"/>
<dbReference type="Pfam" id="PF06127">
    <property type="entry name" value="Mpo1-like"/>
    <property type="match status" value="1"/>
</dbReference>
<dbReference type="AlphaFoldDB" id="A0A2V3UUB4"/>
<accession>A0A2V3UUB4</accession>
<sequence>MQRYTSFAEFWPYYLSEHSRPLTRAWHYVGTTLVVLLALAALLTGSFLLFAMMPVAGYFFAWISHWRIERNRPATFTYPLWSLAADFRMWALWLTGRLGPELRRAGVA</sequence>
<reference evidence="2 3" key="1">
    <citation type="submission" date="2018-05" db="EMBL/GenBank/DDBJ databases">
        <title>Genomic Encyclopedia of Type Strains, Phase IV (KMG-IV): sequencing the most valuable type-strain genomes for metagenomic binning, comparative biology and taxonomic classification.</title>
        <authorList>
            <person name="Goeker M."/>
        </authorList>
    </citation>
    <scope>NUCLEOTIDE SEQUENCE [LARGE SCALE GENOMIC DNA]</scope>
    <source>
        <strain evidence="2 3">DSM 3183</strain>
    </source>
</reference>
<keyword evidence="1" id="KW-0812">Transmembrane</keyword>